<dbReference type="PANTHER" id="PTHR16188">
    <property type="entry name" value="PROTEIN PHOSPHATASE 1 INHIBITOR POTENTIATED BY PROTEIN KINASE C"/>
    <property type="match status" value="1"/>
</dbReference>
<evidence type="ECO:0000256" key="1">
    <source>
        <dbReference type="ARBA" id="ARBA00005483"/>
    </source>
</evidence>
<evidence type="ECO:0000256" key="2">
    <source>
        <dbReference type="ARBA" id="ARBA00022553"/>
    </source>
</evidence>
<evidence type="ECO:0000313" key="4">
    <source>
        <dbReference type="EMBL" id="AWP16671.1"/>
    </source>
</evidence>
<protein>
    <submittedName>
        <fullName evidence="4">Phosphatase 1 regulatory subunit 14B isoform 2</fullName>
    </submittedName>
</protein>
<dbReference type="GO" id="GO:0005737">
    <property type="term" value="C:cytoplasm"/>
    <property type="evidence" value="ECO:0007669"/>
    <property type="project" value="InterPro"/>
</dbReference>
<dbReference type="PANTHER" id="PTHR16188:SF19">
    <property type="entry name" value="PROTEIN PHOSPHATASE 1 REGULATORY SUBUNIT 14B"/>
    <property type="match status" value="1"/>
</dbReference>
<dbReference type="EMBL" id="CP026259">
    <property type="protein sequence ID" value="AWP16671.1"/>
    <property type="molecule type" value="Genomic_DNA"/>
</dbReference>
<evidence type="ECO:0000313" key="5">
    <source>
        <dbReference type="Proteomes" id="UP000246464"/>
    </source>
</evidence>
<dbReference type="Pfam" id="PF05361">
    <property type="entry name" value="PP1_inhibitor"/>
    <property type="match status" value="1"/>
</dbReference>
<sequence length="144" mass="17017">MASEPSTQSRVMFQATDKAEEPAHRKLGKLTVKYNRKDLQRRLDIEEWIDGQLHLLFDCEEEEIPELEIDIDELLELPDEGQRSRLQVKTAQFHLIYFYIFHNLLLDNMTGHQNCKQMTNLSLEGLKFRSKKWDIITLIDPCVE</sequence>
<accession>A0A2U9CJB5</accession>
<gene>
    <name evidence="4" type="ORF">SMAX5B_000345</name>
</gene>
<reference evidence="4 5" key="1">
    <citation type="submission" date="2017-12" db="EMBL/GenBank/DDBJ databases">
        <title>Integrating genomic resources of turbot (Scophthalmus maximus) in depth evaluation of genetic and physical mapping variation across individuals.</title>
        <authorList>
            <person name="Martinez P."/>
        </authorList>
    </citation>
    <scope>NUCLEOTIDE SEQUENCE [LARGE SCALE GENOMIC DNA]</scope>
</reference>
<dbReference type="GO" id="GO:0004865">
    <property type="term" value="F:protein serine/threonine phosphatase inhibitor activity"/>
    <property type="evidence" value="ECO:0007669"/>
    <property type="project" value="TreeGrafter"/>
</dbReference>
<dbReference type="Gene3D" id="1.10.150.220">
    <property type="entry name" value="CPI-17"/>
    <property type="match status" value="1"/>
</dbReference>
<dbReference type="AlphaFoldDB" id="A0A2U9CJB5"/>
<keyword evidence="3" id="KW-0650">Protein phosphatase inhibitor</keyword>
<name>A0A2U9CJB5_SCOMX</name>
<keyword evidence="5" id="KW-1185">Reference proteome</keyword>
<dbReference type="SUPFAM" id="SSF81790">
    <property type="entry name" value="Myosin phosphatase inhibitor 17kDa protein, CPI-17"/>
    <property type="match status" value="1"/>
</dbReference>
<evidence type="ECO:0000256" key="3">
    <source>
        <dbReference type="ARBA" id="ARBA00023272"/>
    </source>
</evidence>
<dbReference type="Proteomes" id="UP000246464">
    <property type="component" value="Chromosome 17"/>
</dbReference>
<dbReference type="InterPro" id="IPR008025">
    <property type="entry name" value="CPI-17"/>
</dbReference>
<dbReference type="InterPro" id="IPR036658">
    <property type="entry name" value="CPI-17_sf"/>
</dbReference>
<proteinExistence type="inferred from homology"/>
<dbReference type="GO" id="GO:0045087">
    <property type="term" value="P:innate immune response"/>
    <property type="evidence" value="ECO:0007669"/>
    <property type="project" value="TreeGrafter"/>
</dbReference>
<keyword evidence="2" id="KW-0597">Phosphoprotein</keyword>
<comment type="similarity">
    <text evidence="1">Belongs to the PP1 inhibitor family.</text>
</comment>
<organism evidence="4 5">
    <name type="scientific">Scophthalmus maximus</name>
    <name type="common">Turbot</name>
    <name type="synonym">Psetta maxima</name>
    <dbReference type="NCBI Taxonomy" id="52904"/>
    <lineage>
        <taxon>Eukaryota</taxon>
        <taxon>Metazoa</taxon>
        <taxon>Chordata</taxon>
        <taxon>Craniata</taxon>
        <taxon>Vertebrata</taxon>
        <taxon>Euteleostomi</taxon>
        <taxon>Actinopterygii</taxon>
        <taxon>Neopterygii</taxon>
        <taxon>Teleostei</taxon>
        <taxon>Neoteleostei</taxon>
        <taxon>Acanthomorphata</taxon>
        <taxon>Carangaria</taxon>
        <taxon>Pleuronectiformes</taxon>
        <taxon>Pleuronectoidei</taxon>
        <taxon>Scophthalmidae</taxon>
        <taxon>Scophthalmus</taxon>
    </lineage>
</organism>